<dbReference type="RefSeq" id="WP_034241444.1">
    <property type="nucleotide sequence ID" value="NZ_AQRA01000004.1"/>
</dbReference>
<comment type="caution">
    <text evidence="1">The sequence shown here is derived from an EMBL/GenBank/DDBJ whole genome shotgun (WGS) entry which is preliminary data.</text>
</comment>
<name>A0A023BVF1_9FLAO</name>
<evidence type="ECO:0000313" key="2">
    <source>
        <dbReference type="Proteomes" id="UP000023541"/>
    </source>
</evidence>
<evidence type="ECO:0008006" key="3">
    <source>
        <dbReference type="Google" id="ProtNLM"/>
    </source>
</evidence>
<dbReference type="Gene3D" id="3.30.1460.10">
    <property type="match status" value="1"/>
</dbReference>
<keyword evidence="2" id="KW-1185">Reference proteome</keyword>
<reference evidence="1 2" key="1">
    <citation type="submission" date="2014-04" db="EMBL/GenBank/DDBJ databases">
        <title>Aquimarina sp. 22II-S11-z7 Genome Sequencing.</title>
        <authorList>
            <person name="Lai Q."/>
        </authorList>
    </citation>
    <scope>NUCLEOTIDE SEQUENCE [LARGE SCALE GENOMIC DNA]</scope>
    <source>
        <strain evidence="1 2">22II-S11-z7</strain>
    </source>
</reference>
<dbReference type="eggNOG" id="ENOG502Z7S5">
    <property type="taxonomic scope" value="Bacteria"/>
</dbReference>
<organism evidence="1 2">
    <name type="scientific">Aquimarina atlantica</name>
    <dbReference type="NCBI Taxonomy" id="1317122"/>
    <lineage>
        <taxon>Bacteria</taxon>
        <taxon>Pseudomonadati</taxon>
        <taxon>Bacteroidota</taxon>
        <taxon>Flavobacteriia</taxon>
        <taxon>Flavobacteriales</taxon>
        <taxon>Flavobacteriaceae</taxon>
        <taxon>Aquimarina</taxon>
    </lineage>
</organism>
<dbReference type="AlphaFoldDB" id="A0A023BVF1"/>
<protein>
    <recommendedName>
        <fullName evidence="3">YbjN domain-containing protein</fullName>
    </recommendedName>
</protein>
<proteinExistence type="predicted"/>
<gene>
    <name evidence="1" type="ORF">ATO12_13605</name>
</gene>
<accession>A0A023BVF1</accession>
<evidence type="ECO:0000313" key="1">
    <source>
        <dbReference type="EMBL" id="EZH73914.1"/>
    </source>
</evidence>
<dbReference type="SUPFAM" id="SSF69635">
    <property type="entry name" value="Type III secretory system chaperone-like"/>
    <property type="match status" value="1"/>
</dbReference>
<dbReference type="Proteomes" id="UP000023541">
    <property type="component" value="Unassembled WGS sequence"/>
</dbReference>
<sequence>MNKNNTYFPPIHAKKAATRQDEKWDEAIALFNSKQYNKVLPTILDYVGSHLQSKKNGNTYEIAHGSVVITITQTAEELLIKCPFLNIENAKKVPLMRKLAEIRMHPLNLTNVTLENDLVYFSFSCPINLCEPYKIYGVLREICYYADSYDDEFIEKFDATHLQEPNITPLPDNVKEEAYSNYQKIIEEGIRRFDHYMENRHENNAWYTLNITLKRIEFYAEPQGYLRTVLENAIDDIFDRNTPFQNRLLNGKASLEKLQSYSIDKFSEDLYQVETFIPHKYSGKKENIRENWEDSYIDAREMIANSRFEDATNLLQSCFYGLFYYNLVDESISNPITDALAQANGLDWNQAAPTLLKGMEAVMEDNFLDNDYGMDLSKIMGEQMQQSMAAMQQMMKNFKVN</sequence>
<dbReference type="EMBL" id="AQRA01000004">
    <property type="protein sequence ID" value="EZH73914.1"/>
    <property type="molecule type" value="Genomic_DNA"/>
</dbReference>
<dbReference type="STRING" id="1317122.ATO12_13605"/>
<dbReference type="OrthoDB" id="1097903at2"/>